<dbReference type="Gene3D" id="3.90.190.10">
    <property type="entry name" value="Protein tyrosine phosphatase superfamily"/>
    <property type="match status" value="2"/>
</dbReference>
<evidence type="ECO:0000256" key="3">
    <source>
        <dbReference type="ARBA" id="ARBA00022801"/>
    </source>
</evidence>
<dbReference type="Pfam" id="PF00041">
    <property type="entry name" value="fn3"/>
    <property type="match status" value="2"/>
</dbReference>
<comment type="catalytic activity">
    <reaction evidence="6">
        <text>O-phospho-L-tyrosyl-[protein] + H2O = L-tyrosyl-[protein] + phosphate</text>
        <dbReference type="Rhea" id="RHEA:10684"/>
        <dbReference type="Rhea" id="RHEA-COMP:10136"/>
        <dbReference type="Rhea" id="RHEA-COMP:20101"/>
        <dbReference type="ChEBI" id="CHEBI:15377"/>
        <dbReference type="ChEBI" id="CHEBI:43474"/>
        <dbReference type="ChEBI" id="CHEBI:46858"/>
        <dbReference type="ChEBI" id="CHEBI:61978"/>
        <dbReference type="EC" id="3.1.3.48"/>
    </reaction>
</comment>
<keyword evidence="4" id="KW-0904">Protein phosphatase</keyword>
<dbReference type="PROSITE" id="PS50056">
    <property type="entry name" value="TYR_PHOSPHATASE_2"/>
    <property type="match status" value="2"/>
</dbReference>
<evidence type="ECO:0000259" key="10">
    <source>
        <dbReference type="PROSITE" id="PS50853"/>
    </source>
</evidence>
<evidence type="ECO:0000256" key="1">
    <source>
        <dbReference type="ARBA" id="ARBA00004167"/>
    </source>
</evidence>
<dbReference type="PROSITE" id="PS50055">
    <property type="entry name" value="TYR_PHOSPHATASE_PTP"/>
    <property type="match status" value="2"/>
</dbReference>
<feature type="domain" description="Fibronectin type-III" evidence="10">
    <location>
        <begin position="442"/>
        <end position="538"/>
    </location>
</feature>
<feature type="domain" description="Fibronectin type-III" evidence="10">
    <location>
        <begin position="540"/>
        <end position="634"/>
    </location>
</feature>
<feature type="non-terminal residue" evidence="11">
    <location>
        <position position="1483"/>
    </location>
</feature>
<dbReference type="InterPro" id="IPR003595">
    <property type="entry name" value="Tyr_Pase_cat"/>
</dbReference>
<evidence type="ECO:0000256" key="7">
    <source>
        <dbReference type="SAM" id="Phobius"/>
    </source>
</evidence>
<dbReference type="InterPro" id="IPR036116">
    <property type="entry name" value="FN3_sf"/>
</dbReference>
<dbReference type="Gene3D" id="2.60.40.10">
    <property type="entry name" value="Immunoglobulins"/>
    <property type="match status" value="4"/>
</dbReference>
<feature type="transmembrane region" description="Helical" evidence="7">
    <location>
        <begin position="790"/>
        <end position="815"/>
    </location>
</feature>
<feature type="domain" description="Tyrosine specific protein phosphatases" evidence="9">
    <location>
        <begin position="1360"/>
        <end position="1434"/>
    </location>
</feature>
<dbReference type="PROSITE" id="PS00383">
    <property type="entry name" value="TYR_PHOSPHATASE_1"/>
    <property type="match status" value="1"/>
</dbReference>
<evidence type="ECO:0000256" key="6">
    <source>
        <dbReference type="ARBA" id="ARBA00051722"/>
    </source>
</evidence>
<organism evidence="11 12">
    <name type="scientific">Mya arenaria</name>
    <name type="common">Soft-shell clam</name>
    <dbReference type="NCBI Taxonomy" id="6604"/>
    <lineage>
        <taxon>Eukaryota</taxon>
        <taxon>Metazoa</taxon>
        <taxon>Spiralia</taxon>
        <taxon>Lophotrochozoa</taxon>
        <taxon>Mollusca</taxon>
        <taxon>Bivalvia</taxon>
        <taxon>Autobranchia</taxon>
        <taxon>Heteroconchia</taxon>
        <taxon>Euheterodonta</taxon>
        <taxon>Imparidentia</taxon>
        <taxon>Neoheterodontei</taxon>
        <taxon>Myida</taxon>
        <taxon>Myoidea</taxon>
        <taxon>Myidae</taxon>
        <taxon>Mya</taxon>
    </lineage>
</organism>
<feature type="domain" description="Tyrosine-protein phosphatase" evidence="8">
    <location>
        <begin position="893"/>
        <end position="1148"/>
    </location>
</feature>
<dbReference type="InterPro" id="IPR003961">
    <property type="entry name" value="FN3_dom"/>
</dbReference>
<evidence type="ECO:0000259" key="9">
    <source>
        <dbReference type="PROSITE" id="PS50056"/>
    </source>
</evidence>
<keyword evidence="2" id="KW-0732">Signal</keyword>
<dbReference type="InterPro" id="IPR000242">
    <property type="entry name" value="PTP_cat"/>
</dbReference>
<dbReference type="InterPro" id="IPR016130">
    <property type="entry name" value="Tyr_Pase_AS"/>
</dbReference>
<dbReference type="PANTHER" id="PTHR19134:SF449">
    <property type="entry name" value="TYROSINE-PROTEIN PHOSPHATASE 1"/>
    <property type="match status" value="1"/>
</dbReference>
<dbReference type="EMBL" id="CP111028">
    <property type="protein sequence ID" value="WAR31481.1"/>
    <property type="molecule type" value="Genomic_DNA"/>
</dbReference>
<dbReference type="SMART" id="SM00194">
    <property type="entry name" value="PTPc"/>
    <property type="match status" value="2"/>
</dbReference>
<evidence type="ECO:0000256" key="5">
    <source>
        <dbReference type="ARBA" id="ARBA00023136"/>
    </source>
</evidence>
<evidence type="ECO:0000313" key="12">
    <source>
        <dbReference type="Proteomes" id="UP001164746"/>
    </source>
</evidence>
<dbReference type="PROSITE" id="PS50853">
    <property type="entry name" value="FN3"/>
    <property type="match status" value="2"/>
</dbReference>
<dbReference type="SMART" id="SM00404">
    <property type="entry name" value="PTPc_motif"/>
    <property type="match status" value="2"/>
</dbReference>
<dbReference type="CDD" id="cd00047">
    <property type="entry name" value="PTPc"/>
    <property type="match status" value="1"/>
</dbReference>
<keyword evidence="7" id="KW-1133">Transmembrane helix</keyword>
<dbReference type="SUPFAM" id="SSF52799">
    <property type="entry name" value="(Phosphotyrosine protein) phosphatases II"/>
    <property type="match status" value="2"/>
</dbReference>
<evidence type="ECO:0000259" key="8">
    <source>
        <dbReference type="PROSITE" id="PS50055"/>
    </source>
</evidence>
<evidence type="ECO:0000313" key="11">
    <source>
        <dbReference type="EMBL" id="WAR31481.1"/>
    </source>
</evidence>
<dbReference type="PANTHER" id="PTHR19134">
    <property type="entry name" value="RECEPTOR-TYPE TYROSINE-PROTEIN PHOSPHATASE"/>
    <property type="match status" value="1"/>
</dbReference>
<reference evidence="11" key="1">
    <citation type="submission" date="2022-11" db="EMBL/GenBank/DDBJ databases">
        <title>Centuries of genome instability and evolution in soft-shell clam transmissible cancer (bioRxiv).</title>
        <authorList>
            <person name="Hart S.F.M."/>
            <person name="Yonemitsu M.A."/>
            <person name="Giersch R.M."/>
            <person name="Beal B.F."/>
            <person name="Arriagada G."/>
            <person name="Davis B.W."/>
            <person name="Ostrander E.A."/>
            <person name="Goff S.P."/>
            <person name="Metzger M.J."/>
        </authorList>
    </citation>
    <scope>NUCLEOTIDE SEQUENCE</scope>
    <source>
        <strain evidence="11">MELC-2E11</strain>
        <tissue evidence="11">Siphon/mantle</tissue>
    </source>
</reference>
<feature type="domain" description="Tyrosine-protein phosphatase" evidence="8">
    <location>
        <begin position="1180"/>
        <end position="1443"/>
    </location>
</feature>
<dbReference type="Proteomes" id="UP001164746">
    <property type="component" value="Chromosome 17"/>
</dbReference>
<evidence type="ECO:0000256" key="2">
    <source>
        <dbReference type="ARBA" id="ARBA00022729"/>
    </source>
</evidence>
<dbReference type="SUPFAM" id="SSF49265">
    <property type="entry name" value="Fibronectin type III"/>
    <property type="match status" value="4"/>
</dbReference>
<keyword evidence="3" id="KW-0378">Hydrolase</keyword>
<name>A0ABY7GJD7_MYAAR</name>
<dbReference type="PRINTS" id="PR00700">
    <property type="entry name" value="PRTYPHPHTASE"/>
</dbReference>
<proteinExistence type="predicted"/>
<dbReference type="SMART" id="SM00060">
    <property type="entry name" value="FN3"/>
    <property type="match status" value="5"/>
</dbReference>
<dbReference type="Gene3D" id="2.170.300.10">
    <property type="entry name" value="Tie2 ligand-binding domain superfamily"/>
    <property type="match status" value="1"/>
</dbReference>
<comment type="subcellular location">
    <subcellularLocation>
        <location evidence="1">Membrane</location>
        <topology evidence="1">Single-pass membrane protein</topology>
    </subcellularLocation>
</comment>
<sequence length="1483" mass="168233">CPDNRFGPDCASTCHCLQGTDDCDPTNGHCASSQCEHGWQGVPTCQTPCKNLTYGSGCLSACHCPLGDTCSPINGLCSGGTCAVGWSGSGCQNELLQLSDPLEVSHVTCDNVTVTWLAWRSGVDRGNVDAVISHYELYSSYRVNNTVASWTLNMKVQPEAGRDNYSVTITALEPDAFYKFRVDIRQMAPGGKEMKEILQGRVMDPVYIPCTVTTTTTTTTAAPPTTTKKPSAFLNDSLTEVKAEVDPGSGNITMTVTWVINDEWENETLNFHLNVTEVKHVGTTCGNFENPRSYESEVTGATMYEFTEALLAWTEYIVTITTRRPGLNLSDPYPVVKTEQTPERVPVVEVRDVNATDIETHGVTLRWPHLSCSERNGALLYYRVLLYRLGNQMIIGINTTATTWTAIENGDLFYIKTVTGLKPYTEYVANVVYVNAAGRGPDMTNLTQFRTNEGNITITLKTPDVTNGVLTSITIEVHLSNETSGKKNVLPATSSVTEYTQTIANLQPNTQYTVKAYVSTLAGQSPASVSKNITTYKSVPPQSTDVASDENFRNESCIKLTWKNDDDDVFRYEVHYEERGIIDSDVMGLNTTDTQALICYLTPGAFYDFTIIAVSKAGPGLQTTATFSVEQPDPPLPKVPEIIKTTSSTITVALDPVVLTSTAYKYGYLLAIRDVTSDVTRTKRATSRSNETCPGVNEIPGNVIRNFSHSEIPTRIIFVIGNESYADGVYENQPLTKDHFYHIYYLITSYFQNVCKYQFVGTINPVKVAPAEVIVTPAPMVVTEESSNTAWIIAVIVIVLLLVIIIVVIVILFCIRRRQSGQKYEQYVNEKEDFNMKVYNRVDDYDPHKYWNTVYSLRESRYIVAGREYLPSEQKHAMNGQVAITNGGPPITFHDEFSSLPHGPQLPHMAAIQHENGPKNRFHHLLPYDQTRVILDVDENCDSDYINANFIKGYKHQRAYIASQSPYDDDTVLDFWRMIYQYEVKVVVMMANIVEDNIVKCTQYWPNSGRVQYGHFLLDHVDTQEYASYVIRTVRVKQRGEKEWQVVYLFEMTYWPEHGVPDDPIPLLEMRHKVNDYQNQSNKPIAVHCGTGVSRSGVFIAVDSLLDQYEAEGRISVFSFVRRMRKERVNMVRTVKQYVFIYETIFEAMHAGNTLTGPDDLKERYHYLTQKNPANHHSYLHGQFRGLVDFTRKLFPTSCTGAFLPANLNKNRFIEIVPPDMYRPVLYTPGGIGRTDFINALFLDSHRKNSHFIITQTPLHTTVIDFWKLVYDHQIHTIVMMEPMMYEDDTCAEYWPEDHMKQYEPFFVETADVYQQENITIRNLKLTSMSHPKDPRHIRQFQFNAWSDSEFIPKSKSMFLDVIDLVNDWQTVNNNDTTPILVHCKDGATHSGLYIALSVLCEKIQSENEVDVYHTVKHLKRRRTQIIDTLDQYRFCYKALWDFINMRLSGGTLTDQMSRTRMDRPYNSLSLESYTSGQEYMPY</sequence>
<accession>A0ABY7GJD7</accession>
<protein>
    <submittedName>
        <fullName evidence="11">PTPRA-like protein</fullName>
    </submittedName>
</protein>
<dbReference type="Pfam" id="PF00102">
    <property type="entry name" value="Y_phosphatase"/>
    <property type="match status" value="2"/>
</dbReference>
<keyword evidence="5 7" id="KW-0472">Membrane</keyword>
<feature type="domain" description="Tyrosine specific protein phosphatases" evidence="9">
    <location>
        <begin position="1065"/>
        <end position="1139"/>
    </location>
</feature>
<keyword evidence="12" id="KW-1185">Reference proteome</keyword>
<evidence type="ECO:0000256" key="4">
    <source>
        <dbReference type="ARBA" id="ARBA00022912"/>
    </source>
</evidence>
<dbReference type="InterPro" id="IPR000387">
    <property type="entry name" value="Tyr_Pase_dom"/>
</dbReference>
<gene>
    <name evidence="11" type="ORF">MAR_034023</name>
</gene>
<keyword evidence="7" id="KW-0812">Transmembrane</keyword>
<dbReference type="CDD" id="cd00063">
    <property type="entry name" value="FN3"/>
    <property type="match status" value="4"/>
</dbReference>
<dbReference type="InterPro" id="IPR013783">
    <property type="entry name" value="Ig-like_fold"/>
</dbReference>
<dbReference type="InterPro" id="IPR050348">
    <property type="entry name" value="Protein-Tyr_Phosphatase"/>
</dbReference>
<dbReference type="InterPro" id="IPR029021">
    <property type="entry name" value="Prot-tyrosine_phosphatase-like"/>
</dbReference>